<name>A0A7R8W5R9_9CRUS</name>
<accession>A0A7R8W5R9</accession>
<proteinExistence type="predicted"/>
<sequence>MGLSEPRAPSLGLHDSPHSIRQHEAEESLKQPHPPYFMGQIYHIQPSSTEPPEGLEEVVYPRQPSPSLPGAPPAMPVTHEVPPSYASLFQPIDKGLKAKEID</sequence>
<dbReference type="EMBL" id="OB660572">
    <property type="protein sequence ID" value="CAD7225439.1"/>
    <property type="molecule type" value="Genomic_DNA"/>
</dbReference>
<evidence type="ECO:0000256" key="1">
    <source>
        <dbReference type="SAM" id="MobiDB-lite"/>
    </source>
</evidence>
<organism evidence="2">
    <name type="scientific">Cyprideis torosa</name>
    <dbReference type="NCBI Taxonomy" id="163714"/>
    <lineage>
        <taxon>Eukaryota</taxon>
        <taxon>Metazoa</taxon>
        <taxon>Ecdysozoa</taxon>
        <taxon>Arthropoda</taxon>
        <taxon>Crustacea</taxon>
        <taxon>Oligostraca</taxon>
        <taxon>Ostracoda</taxon>
        <taxon>Podocopa</taxon>
        <taxon>Podocopida</taxon>
        <taxon>Cytherocopina</taxon>
        <taxon>Cytheroidea</taxon>
        <taxon>Cytherideidae</taxon>
        <taxon>Cyprideis</taxon>
    </lineage>
</organism>
<reference evidence="2" key="1">
    <citation type="submission" date="2020-11" db="EMBL/GenBank/DDBJ databases">
        <authorList>
            <person name="Tran Van P."/>
        </authorList>
    </citation>
    <scope>NUCLEOTIDE SEQUENCE</scope>
</reference>
<feature type="region of interest" description="Disordered" evidence="1">
    <location>
        <begin position="1"/>
        <end position="79"/>
    </location>
</feature>
<feature type="compositionally biased region" description="Pro residues" evidence="1">
    <location>
        <begin position="63"/>
        <end position="75"/>
    </location>
</feature>
<dbReference type="AlphaFoldDB" id="A0A7R8W5R9"/>
<feature type="compositionally biased region" description="Basic and acidic residues" evidence="1">
    <location>
        <begin position="15"/>
        <end position="30"/>
    </location>
</feature>
<evidence type="ECO:0000313" key="2">
    <source>
        <dbReference type="EMBL" id="CAD7225439.1"/>
    </source>
</evidence>
<protein>
    <submittedName>
        <fullName evidence="2">Uncharacterized protein</fullName>
    </submittedName>
</protein>
<gene>
    <name evidence="2" type="ORF">CTOB1V02_LOCUS3380</name>
</gene>